<dbReference type="EMBL" id="MLBF01000007">
    <property type="protein sequence ID" value="OLN32739.1"/>
    <property type="molecule type" value="Genomic_DNA"/>
</dbReference>
<dbReference type="PANTHER" id="PTHR30363:SF44">
    <property type="entry name" value="AGA OPERON TRANSCRIPTIONAL REPRESSOR-RELATED"/>
    <property type="match status" value="1"/>
</dbReference>
<dbReference type="Pfam" id="PF00455">
    <property type="entry name" value="DeoRC"/>
    <property type="match status" value="1"/>
</dbReference>
<evidence type="ECO:0000256" key="3">
    <source>
        <dbReference type="ARBA" id="ARBA00023163"/>
    </source>
</evidence>
<dbReference type="SUPFAM" id="SSF46785">
    <property type="entry name" value="Winged helix' DNA-binding domain"/>
    <property type="match status" value="1"/>
</dbReference>
<evidence type="ECO:0000313" key="5">
    <source>
        <dbReference type="EMBL" id="OLN32739.1"/>
    </source>
</evidence>
<dbReference type="InterPro" id="IPR036390">
    <property type="entry name" value="WH_DNA-bd_sf"/>
</dbReference>
<dbReference type="STRING" id="1888891.DSOL_1490"/>
<gene>
    <name evidence="5" type="ORF">DSOL_1490</name>
</gene>
<dbReference type="Gene3D" id="1.10.10.10">
    <property type="entry name" value="Winged helix-like DNA-binding domain superfamily/Winged helix DNA-binding domain"/>
    <property type="match status" value="1"/>
</dbReference>
<evidence type="ECO:0000313" key="6">
    <source>
        <dbReference type="Proteomes" id="UP000186102"/>
    </source>
</evidence>
<dbReference type="Pfam" id="PF08220">
    <property type="entry name" value="HTH_DeoR"/>
    <property type="match status" value="1"/>
</dbReference>
<dbReference type="PROSITE" id="PS51000">
    <property type="entry name" value="HTH_DEOR_2"/>
    <property type="match status" value="1"/>
</dbReference>
<keyword evidence="3" id="KW-0804">Transcription</keyword>
<dbReference type="GO" id="GO:0003677">
    <property type="term" value="F:DNA binding"/>
    <property type="evidence" value="ECO:0007669"/>
    <property type="project" value="UniProtKB-KW"/>
</dbReference>
<dbReference type="PANTHER" id="PTHR30363">
    <property type="entry name" value="HTH-TYPE TRANSCRIPTIONAL REGULATOR SRLR-RELATED"/>
    <property type="match status" value="1"/>
</dbReference>
<accession>A0A1Q8QZD6</accession>
<dbReference type="RefSeq" id="WP_075364196.1">
    <property type="nucleotide sequence ID" value="NZ_MLBF01000007.1"/>
</dbReference>
<keyword evidence="2" id="KW-0238">DNA-binding</keyword>
<evidence type="ECO:0000259" key="4">
    <source>
        <dbReference type="PROSITE" id="PS51000"/>
    </source>
</evidence>
<dbReference type="SMART" id="SM01134">
    <property type="entry name" value="DeoRC"/>
    <property type="match status" value="1"/>
</dbReference>
<evidence type="ECO:0000256" key="2">
    <source>
        <dbReference type="ARBA" id="ARBA00023125"/>
    </source>
</evidence>
<dbReference type="SMART" id="SM00420">
    <property type="entry name" value="HTH_DEOR"/>
    <property type="match status" value="1"/>
</dbReference>
<dbReference type="InterPro" id="IPR001034">
    <property type="entry name" value="DeoR_HTH"/>
</dbReference>
<sequence>MFASERIRIIKSILLDKKHIDVSTLSTMLDVSEVTIRRDLEKLEKEEFLERTHGGAILNQQEADSEEGNLELTNDPYLKERLEIGEIASHLIAKNDIILLSQGLTNQCIAKKLLKKQNITVLTNDLTIAEELSSNNSINVILPGGNLDSTSMSLIGKLTEENIRNFYVDKAFIEVEGVSPDRGYTVNSIEKASLLKECLKISKQKIIVCHHSVFYNNSFAQLGLLNSVEKIITNSEMPDYFKKYYFENDIQVFTSLNIYESSFDE</sequence>
<dbReference type="OrthoDB" id="9797223at2"/>
<dbReference type="GO" id="GO:0003700">
    <property type="term" value="F:DNA-binding transcription factor activity"/>
    <property type="evidence" value="ECO:0007669"/>
    <property type="project" value="InterPro"/>
</dbReference>
<comment type="caution">
    <text evidence="5">The sequence shown here is derived from an EMBL/GenBank/DDBJ whole genome shotgun (WGS) entry which is preliminary data.</text>
</comment>
<dbReference type="InterPro" id="IPR018356">
    <property type="entry name" value="Tscrpt_reg_HTH_DeoR_CS"/>
</dbReference>
<dbReference type="PRINTS" id="PR00037">
    <property type="entry name" value="HTHLACR"/>
</dbReference>
<dbReference type="InterPro" id="IPR014036">
    <property type="entry name" value="DeoR-like_C"/>
</dbReference>
<dbReference type="Proteomes" id="UP000186102">
    <property type="component" value="Unassembled WGS sequence"/>
</dbReference>
<feature type="domain" description="HTH deoR-type" evidence="4">
    <location>
        <begin position="3"/>
        <end position="58"/>
    </location>
</feature>
<dbReference type="PROSITE" id="PS00894">
    <property type="entry name" value="HTH_DEOR_1"/>
    <property type="match status" value="1"/>
</dbReference>
<evidence type="ECO:0000256" key="1">
    <source>
        <dbReference type="ARBA" id="ARBA00023015"/>
    </source>
</evidence>
<dbReference type="SUPFAM" id="SSF100950">
    <property type="entry name" value="NagB/RpiA/CoA transferase-like"/>
    <property type="match status" value="1"/>
</dbReference>
<protein>
    <submittedName>
        <fullName evidence="5">Transcriptional regulator of rhamnose utilization, DeoR family</fullName>
    </submittedName>
</protein>
<keyword evidence="1" id="KW-0805">Transcription regulation</keyword>
<name>A0A1Q8QZD6_9FIRM</name>
<keyword evidence="6" id="KW-1185">Reference proteome</keyword>
<reference evidence="5 6" key="1">
    <citation type="submission" date="2016-09" db="EMBL/GenBank/DDBJ databases">
        <title>Complete genome of Desulfosporosinus sp. OL.</title>
        <authorList>
            <person name="Mardanov A."/>
            <person name="Beletsky A."/>
            <person name="Panova A."/>
            <person name="Karnachuk O."/>
            <person name="Ravin N."/>
        </authorList>
    </citation>
    <scope>NUCLEOTIDE SEQUENCE [LARGE SCALE GENOMIC DNA]</scope>
    <source>
        <strain evidence="5 6">OL</strain>
    </source>
</reference>
<dbReference type="InterPro" id="IPR036388">
    <property type="entry name" value="WH-like_DNA-bd_sf"/>
</dbReference>
<dbReference type="AlphaFoldDB" id="A0A1Q8QZD6"/>
<organism evidence="5 6">
    <name type="scientific">Desulfosporosinus metallidurans</name>
    <dbReference type="NCBI Taxonomy" id="1888891"/>
    <lineage>
        <taxon>Bacteria</taxon>
        <taxon>Bacillati</taxon>
        <taxon>Bacillota</taxon>
        <taxon>Clostridia</taxon>
        <taxon>Eubacteriales</taxon>
        <taxon>Desulfitobacteriaceae</taxon>
        <taxon>Desulfosporosinus</taxon>
    </lineage>
</organism>
<dbReference type="InterPro" id="IPR050313">
    <property type="entry name" value="Carb_Metab_HTH_regulators"/>
</dbReference>
<dbReference type="InterPro" id="IPR037171">
    <property type="entry name" value="NagB/RpiA_transferase-like"/>
</dbReference>
<proteinExistence type="predicted"/>